<dbReference type="InterPro" id="IPR012902">
    <property type="entry name" value="N_methyl_site"/>
</dbReference>
<sequence length="174" mass="19570">MKSGIRNEELGIPAHTPTSPWAQRFFETRNSKLKTQNSSRGFTLIELIVVIAIIGILATIALPAMQTAPIRAREAVIRADLYELRSCIDQHLADKGVYPESLQALVDSGYLRYLPIDPFSGTTDGAWEELYANPEELEELAIIEDEYSTGYQVIDVRYADDTRVALDGTMIYEW</sequence>
<evidence type="ECO:0000313" key="3">
    <source>
        <dbReference type="EMBL" id="MBD3869764.1"/>
    </source>
</evidence>
<comment type="caution">
    <text evidence="3">The sequence shown here is derived from an EMBL/GenBank/DDBJ whole genome shotgun (WGS) entry which is preliminary data.</text>
</comment>
<accession>A0A8J7CFP1</accession>
<protein>
    <submittedName>
        <fullName evidence="3">Prepilin-type N-terminal cleavage/methylation domain-containing protein</fullName>
    </submittedName>
</protein>
<dbReference type="PROSITE" id="PS00409">
    <property type="entry name" value="PROKAR_NTER_METHYL"/>
    <property type="match status" value="1"/>
</dbReference>
<feature type="transmembrane region" description="Helical" evidence="2">
    <location>
        <begin position="42"/>
        <end position="65"/>
    </location>
</feature>
<dbReference type="AlphaFoldDB" id="A0A8J7CFP1"/>
<dbReference type="PANTHER" id="PTHR30093:SF47">
    <property type="entry name" value="TYPE IV PILUS NON-CORE MINOR PILIN PILE"/>
    <property type="match status" value="1"/>
</dbReference>
<dbReference type="EMBL" id="JACXWA010000004">
    <property type="protein sequence ID" value="MBD3869764.1"/>
    <property type="molecule type" value="Genomic_DNA"/>
</dbReference>
<dbReference type="GO" id="GO:0015627">
    <property type="term" value="C:type II protein secretion system complex"/>
    <property type="evidence" value="ECO:0007669"/>
    <property type="project" value="InterPro"/>
</dbReference>
<reference evidence="3 4" key="1">
    <citation type="submission" date="2020-08" db="EMBL/GenBank/DDBJ databases">
        <title>Acidobacteriota in marine sediments use diverse sulfur dissimilation pathways.</title>
        <authorList>
            <person name="Wasmund K."/>
        </authorList>
    </citation>
    <scope>NUCLEOTIDE SEQUENCE [LARGE SCALE GENOMIC DNA]</scope>
    <source>
        <strain evidence="3">MAG AM3-A</strain>
    </source>
</reference>
<dbReference type="Proteomes" id="UP000598633">
    <property type="component" value="Unassembled WGS sequence"/>
</dbReference>
<evidence type="ECO:0000313" key="4">
    <source>
        <dbReference type="Proteomes" id="UP000598633"/>
    </source>
</evidence>
<gene>
    <name evidence="3" type="ORF">IFJ97_00195</name>
</gene>
<keyword evidence="2" id="KW-0812">Transmembrane</keyword>
<dbReference type="GO" id="GO:0015628">
    <property type="term" value="P:protein secretion by the type II secretion system"/>
    <property type="evidence" value="ECO:0007669"/>
    <property type="project" value="InterPro"/>
</dbReference>
<proteinExistence type="predicted"/>
<evidence type="ECO:0000256" key="2">
    <source>
        <dbReference type="SAM" id="Phobius"/>
    </source>
</evidence>
<evidence type="ECO:0000256" key="1">
    <source>
        <dbReference type="ARBA" id="ARBA00022481"/>
    </source>
</evidence>
<dbReference type="NCBIfam" id="TIGR02532">
    <property type="entry name" value="IV_pilin_GFxxxE"/>
    <property type="match status" value="1"/>
</dbReference>
<keyword evidence="1" id="KW-0488">Methylation</keyword>
<dbReference type="SUPFAM" id="SSF54523">
    <property type="entry name" value="Pili subunits"/>
    <property type="match status" value="1"/>
</dbReference>
<keyword evidence="2" id="KW-1133">Transmembrane helix</keyword>
<name>A0A8J7CFP1_9BACT</name>
<dbReference type="Pfam" id="PF07963">
    <property type="entry name" value="N_methyl"/>
    <property type="match status" value="1"/>
</dbReference>
<dbReference type="Gene3D" id="3.30.700.10">
    <property type="entry name" value="Glycoprotein, Type 4 Pilin"/>
    <property type="match status" value="1"/>
</dbReference>
<keyword evidence="2" id="KW-0472">Membrane</keyword>
<dbReference type="PRINTS" id="PR00813">
    <property type="entry name" value="BCTERIALGSPG"/>
</dbReference>
<dbReference type="PANTHER" id="PTHR30093">
    <property type="entry name" value="GENERAL SECRETION PATHWAY PROTEIN G"/>
    <property type="match status" value="1"/>
</dbReference>
<dbReference type="InterPro" id="IPR045584">
    <property type="entry name" value="Pilin-like"/>
</dbReference>
<dbReference type="InterPro" id="IPR000983">
    <property type="entry name" value="Bac_GSPG_pilin"/>
</dbReference>
<organism evidence="3 4">
    <name type="scientific">Candidatus Sulfomarinibacter kjeldsenii</name>
    <dbReference type="NCBI Taxonomy" id="2885994"/>
    <lineage>
        <taxon>Bacteria</taxon>
        <taxon>Pseudomonadati</taxon>
        <taxon>Acidobacteriota</taxon>
        <taxon>Thermoanaerobaculia</taxon>
        <taxon>Thermoanaerobaculales</taxon>
        <taxon>Candidatus Sulfomarinibacteraceae</taxon>
        <taxon>Candidatus Sulfomarinibacter</taxon>
    </lineage>
</organism>